<organism evidence="1 2">
    <name type="scientific">Brassica cretica</name>
    <name type="common">Mustard</name>
    <dbReference type="NCBI Taxonomy" id="69181"/>
    <lineage>
        <taxon>Eukaryota</taxon>
        <taxon>Viridiplantae</taxon>
        <taxon>Streptophyta</taxon>
        <taxon>Embryophyta</taxon>
        <taxon>Tracheophyta</taxon>
        <taxon>Spermatophyta</taxon>
        <taxon>Magnoliopsida</taxon>
        <taxon>eudicotyledons</taxon>
        <taxon>Gunneridae</taxon>
        <taxon>Pentapetalae</taxon>
        <taxon>rosids</taxon>
        <taxon>malvids</taxon>
        <taxon>Brassicales</taxon>
        <taxon>Brassicaceae</taxon>
        <taxon>Brassiceae</taxon>
        <taxon>Brassica</taxon>
    </lineage>
</organism>
<comment type="caution">
    <text evidence="1">The sequence shown here is derived from an EMBL/GenBank/DDBJ whole genome shotgun (WGS) entry which is preliminary data.</text>
</comment>
<accession>A0ABQ7F0C9</accession>
<protein>
    <submittedName>
        <fullName evidence="1">Uncharacterized protein</fullName>
    </submittedName>
</protein>
<evidence type="ECO:0000313" key="2">
    <source>
        <dbReference type="Proteomes" id="UP000266723"/>
    </source>
</evidence>
<keyword evidence="2" id="KW-1185">Reference proteome</keyword>
<gene>
    <name evidence="1" type="ORF">DY000_02049160</name>
</gene>
<proteinExistence type="predicted"/>
<evidence type="ECO:0000313" key="1">
    <source>
        <dbReference type="EMBL" id="KAF3609000.1"/>
    </source>
</evidence>
<sequence length="178" mass="20246">MCLIQCLMGLEEDVNPPPTVVGVYARQAMMMLRNVPAYAACTAFNKLEAENRRSKHDDMTVRAYLCGEEQTSEIAEICLYLGEEATIGITSRPWYRHNNLWPRIQEESKSSHLQLPRILTCAVERGDADNHVTELVAVLETHTFTRLRNSSFLRAIHRDQADCRVAGSNKSWLHGEMI</sequence>
<name>A0ABQ7F0C9_BRACR</name>
<dbReference type="Proteomes" id="UP000266723">
    <property type="component" value="Unassembled WGS sequence"/>
</dbReference>
<dbReference type="EMBL" id="QGKV02000297">
    <property type="protein sequence ID" value="KAF3609000.1"/>
    <property type="molecule type" value="Genomic_DNA"/>
</dbReference>
<reference evidence="1 2" key="1">
    <citation type="journal article" date="2020" name="BMC Genomics">
        <title>Intraspecific diversification of the crop wild relative Brassica cretica Lam. using demographic model selection.</title>
        <authorList>
            <person name="Kioukis A."/>
            <person name="Michalopoulou V.A."/>
            <person name="Briers L."/>
            <person name="Pirintsos S."/>
            <person name="Studholme D.J."/>
            <person name="Pavlidis P."/>
            <person name="Sarris P.F."/>
        </authorList>
    </citation>
    <scope>NUCLEOTIDE SEQUENCE [LARGE SCALE GENOMIC DNA]</scope>
    <source>
        <strain evidence="2">cv. PFS-1207/04</strain>
    </source>
</reference>